<feature type="transmembrane region" description="Helical" evidence="1">
    <location>
        <begin position="36"/>
        <end position="56"/>
    </location>
</feature>
<reference evidence="2" key="1">
    <citation type="submission" date="2024-03" db="EMBL/GenBank/DDBJ databases">
        <title>Eukaryotic viruses encode the ribosomal protein eL40.</title>
        <authorList>
            <person name="Thomy J."/>
            <person name="Schvarcz C.R."/>
            <person name="McBeain K.A."/>
            <person name="Edwards K.F."/>
            <person name="Steward G.F."/>
        </authorList>
    </citation>
    <scope>NUCLEOTIDE SEQUENCE</scope>
    <source>
        <strain evidence="2">FloV-SA2</strain>
    </source>
</reference>
<name>A0AB39J8G7_9VIRU</name>
<keyword evidence="1" id="KW-0472">Membrane</keyword>
<protein>
    <submittedName>
        <fullName evidence="2">Uncharacterized protein</fullName>
    </submittedName>
</protein>
<evidence type="ECO:0000313" key="2">
    <source>
        <dbReference type="EMBL" id="XDO01832.1"/>
    </source>
</evidence>
<proteinExistence type="predicted"/>
<gene>
    <name evidence="2" type="ORF">FloV-SA2_00006</name>
</gene>
<feature type="transmembrane region" description="Helical" evidence="1">
    <location>
        <begin position="6"/>
        <end position="24"/>
    </location>
</feature>
<sequence>MEFVKIIIKFLYLIFLYVLLYFLFGNRNSVAKIQLLGLNFDIFILCISIFIMYFTFEQVYKFLLSNELVIQYKHIDDEDKDEDTDEKIEATIEEDKLHVETGSLNVTKNVIDHTHKYIQDKIFD</sequence>
<evidence type="ECO:0000256" key="1">
    <source>
        <dbReference type="SAM" id="Phobius"/>
    </source>
</evidence>
<keyword evidence="1" id="KW-1133">Transmembrane helix</keyword>
<keyword evidence="1" id="KW-0812">Transmembrane</keyword>
<dbReference type="EMBL" id="PP542043">
    <property type="protein sequence ID" value="XDO01832.1"/>
    <property type="molecule type" value="Genomic_DNA"/>
</dbReference>
<accession>A0AB39J8G7</accession>
<organism evidence="2">
    <name type="scientific">Florenciella sp. virus SA2</name>
    <dbReference type="NCBI Taxonomy" id="3240092"/>
    <lineage>
        <taxon>Viruses</taxon>
    </lineage>
</organism>